<dbReference type="eggNOG" id="ENOG502ZX4F">
    <property type="taxonomic scope" value="Bacteria"/>
</dbReference>
<dbReference type="AlphaFoldDB" id="Q4KGV6"/>
<evidence type="ECO:0000313" key="2">
    <source>
        <dbReference type="Proteomes" id="UP000008540"/>
    </source>
</evidence>
<gene>
    <name evidence="1" type="ordered locus">PFL_1398</name>
</gene>
<evidence type="ECO:0008006" key="3">
    <source>
        <dbReference type="Google" id="ProtNLM"/>
    </source>
</evidence>
<organism evidence="1 2">
    <name type="scientific">Pseudomonas fluorescens (strain ATCC BAA-477 / NRRL B-23932 / Pf-5)</name>
    <dbReference type="NCBI Taxonomy" id="220664"/>
    <lineage>
        <taxon>Bacteria</taxon>
        <taxon>Pseudomonadati</taxon>
        <taxon>Pseudomonadota</taxon>
        <taxon>Gammaproteobacteria</taxon>
        <taxon>Pseudomonadales</taxon>
        <taxon>Pseudomonadaceae</taxon>
        <taxon>Pseudomonas</taxon>
    </lineage>
</organism>
<protein>
    <recommendedName>
        <fullName evidence="3">DUF4917 domain-containing protein</fullName>
    </recommendedName>
</protein>
<dbReference type="Proteomes" id="UP000008540">
    <property type="component" value="Chromosome"/>
</dbReference>
<sequence>MSMQCLPNRIDRSLTGVVDLAQGSVVIKSPAEIPPALRPMTAMMDFQEFDAELEDWNALGASTPFSGLLIGNGASRAVWEDFAYDSLFENARTVEEKPLSQSELSVFEALQTRSFEQVLGALKTTSRVNKALAVSSAAPRNRYYAIKEALINTVHAVHIPWRLVQEQSLVAINQELRRYPTVFTSNYDLLNYWAVQQDSQGIDDLFHGADPAFELGSAPSAPTRILYLHGGLHLVRNLDGSARKLTSTEGTLLGSFAINNTLKTLDDVPLFVSEGPLADKLKTIRSSDYLSFCYQQLLDHSGALCIFGHNLGPQDSHLVQAIRQSATQTLAISIYPRSAAFIQHQKRHYAKLFEGLDLSLRFFDSKTHALGNPALSVPVER</sequence>
<evidence type="ECO:0000313" key="1">
    <source>
        <dbReference type="EMBL" id="AAY90683.1"/>
    </source>
</evidence>
<dbReference type="KEGG" id="pfl:PFL_1398"/>
<dbReference type="Pfam" id="PF16263">
    <property type="entry name" value="DUF4917"/>
    <property type="match status" value="1"/>
</dbReference>
<name>Q4KGV6_PSEF5</name>
<dbReference type="HOGENOM" id="CLU_068423_0_0_6"/>
<reference evidence="1 2" key="1">
    <citation type="journal article" date="2005" name="Nat. Biotechnol.">
        <title>Complete genome sequence of the plant commensal Pseudomonas fluorescens Pf-5.</title>
        <authorList>
            <person name="Paulsen I.T."/>
            <person name="Press C.M."/>
            <person name="Ravel J."/>
            <person name="Kobayashi D.Y."/>
            <person name="Myers G.S."/>
            <person name="Mavrodi D.V."/>
            <person name="DeBoy R.T."/>
            <person name="Seshadri R."/>
            <person name="Ren Q."/>
            <person name="Madupu R."/>
            <person name="Dodson R.J."/>
            <person name="Durkin A.S."/>
            <person name="Brinkac L.M."/>
            <person name="Daugherty S.C."/>
            <person name="Sullivan S.A."/>
            <person name="Rosovitz M.J."/>
            <person name="Gwinn M.L."/>
            <person name="Zhou L."/>
            <person name="Schneider D.J."/>
            <person name="Cartinhour S.W."/>
            <person name="Nelson W.C."/>
            <person name="Weidman J."/>
            <person name="Watkins K."/>
            <person name="Tran K."/>
            <person name="Khouri H."/>
            <person name="Pierson E.A."/>
            <person name="Pierson L.S.III."/>
            <person name="Thomashow L.S."/>
            <person name="Loper J.E."/>
        </authorList>
    </citation>
    <scope>NUCLEOTIDE SEQUENCE [LARGE SCALE GENOMIC DNA]</scope>
    <source>
        <strain evidence="2">ATCC BAA-477 / NRRL B-23932 / Pf-5</strain>
    </source>
</reference>
<accession>Q4KGV6</accession>
<proteinExistence type="predicted"/>
<dbReference type="STRING" id="220664.PFL_1398"/>
<dbReference type="InterPro" id="IPR032581">
    <property type="entry name" value="DUF4917"/>
</dbReference>
<dbReference type="EMBL" id="CP000076">
    <property type="protein sequence ID" value="AAY90683.1"/>
    <property type="molecule type" value="Genomic_DNA"/>
</dbReference>